<dbReference type="SUPFAM" id="SSF48371">
    <property type="entry name" value="ARM repeat"/>
    <property type="match status" value="1"/>
</dbReference>
<dbReference type="InterPro" id="IPR021133">
    <property type="entry name" value="HEAT_type_2"/>
</dbReference>
<dbReference type="EMBL" id="AP018712">
    <property type="protein sequence ID" value="BBE31846.1"/>
    <property type="molecule type" value="Genomic_DNA"/>
</dbReference>
<evidence type="ECO:0000313" key="2">
    <source>
        <dbReference type="Proteomes" id="UP000516361"/>
    </source>
</evidence>
<organism evidence="1 2">
    <name type="scientific">Tepiditoga spiralis</name>
    <dbReference type="NCBI Taxonomy" id="2108365"/>
    <lineage>
        <taxon>Bacteria</taxon>
        <taxon>Thermotogati</taxon>
        <taxon>Thermotogota</taxon>
        <taxon>Thermotogae</taxon>
        <taxon>Petrotogales</taxon>
        <taxon>Petrotogaceae</taxon>
        <taxon>Tepiditoga</taxon>
    </lineage>
</organism>
<dbReference type="PROSITE" id="PS50077">
    <property type="entry name" value="HEAT_REPEAT"/>
    <property type="match status" value="1"/>
</dbReference>
<dbReference type="Gene3D" id="1.25.10.10">
    <property type="entry name" value="Leucine-rich Repeat Variant"/>
    <property type="match status" value="1"/>
</dbReference>
<evidence type="ECO:0000313" key="1">
    <source>
        <dbReference type="EMBL" id="BBE31846.1"/>
    </source>
</evidence>
<name>A0A7G1G8T6_9BACT</name>
<dbReference type="Proteomes" id="UP000516361">
    <property type="component" value="Chromosome"/>
</dbReference>
<reference evidence="1 2" key="1">
    <citation type="submission" date="2018-06" db="EMBL/GenBank/DDBJ databases">
        <title>Genome sequencing of Oceanotoga sp. sy52.</title>
        <authorList>
            <person name="Mori K."/>
        </authorList>
    </citation>
    <scope>NUCLEOTIDE SEQUENCE [LARGE SCALE GENOMIC DNA]</scope>
    <source>
        <strain evidence="2">sy52</strain>
    </source>
</reference>
<dbReference type="InParanoid" id="A0A7G1G8T6"/>
<sequence length="205" mass="24205">MYKEDIIQKIVEEKGIEAIPNLVKLLEDSDPDTRELARDVIGVMGESANEYLFEDFKKRFDKNLEDDMVMLYLAEILSQNGYKEIIPYLERMINNYTDERAFPIIVEHLWRLTKEERYLDILTTFLDDDDAVQEIAIMGISHVPTKKGIDVLVDKYNNSKENSSRALILDSILQIIINDFKLVPYLQEKDREIANKLRWHWETFK</sequence>
<dbReference type="RefSeq" id="WP_190614657.1">
    <property type="nucleotide sequence ID" value="NZ_AP018712.1"/>
</dbReference>
<dbReference type="InterPro" id="IPR016024">
    <property type="entry name" value="ARM-type_fold"/>
</dbReference>
<gene>
    <name evidence="1" type="ORF">OSSY52_19870</name>
</gene>
<proteinExistence type="predicted"/>
<dbReference type="AlphaFoldDB" id="A0A7G1G8T6"/>
<dbReference type="InterPro" id="IPR011989">
    <property type="entry name" value="ARM-like"/>
</dbReference>
<dbReference type="KEGG" id="ocy:OSSY52_19870"/>
<keyword evidence="2" id="KW-1185">Reference proteome</keyword>
<evidence type="ECO:0008006" key="3">
    <source>
        <dbReference type="Google" id="ProtNLM"/>
    </source>
</evidence>
<protein>
    <recommendedName>
        <fullName evidence="3">HEAT repeat domain-containing protein</fullName>
    </recommendedName>
</protein>
<accession>A0A7G1G8T6</accession>